<gene>
    <name evidence="1" type="ORF">QVD17_12374</name>
</gene>
<sequence>MKEESKKSERMLDLDHERRNKEGHHFRLDEECVSRILYLNHKFERDIDERMLDLNHERRIKEGHHFRLDEECVSRILDLNHEFERDLRDKRVVEIVVVVVEGWGRRWMG</sequence>
<name>A0AAD8KUT6_TARER</name>
<comment type="caution">
    <text evidence="1">The sequence shown here is derived from an EMBL/GenBank/DDBJ whole genome shotgun (WGS) entry which is preliminary data.</text>
</comment>
<dbReference type="AlphaFoldDB" id="A0AAD8KUT6"/>
<evidence type="ECO:0000313" key="1">
    <source>
        <dbReference type="EMBL" id="KAK1429980.1"/>
    </source>
</evidence>
<protein>
    <submittedName>
        <fullName evidence="1">Uncharacterized protein</fullName>
    </submittedName>
</protein>
<organism evidence="1 2">
    <name type="scientific">Tagetes erecta</name>
    <name type="common">African marigold</name>
    <dbReference type="NCBI Taxonomy" id="13708"/>
    <lineage>
        <taxon>Eukaryota</taxon>
        <taxon>Viridiplantae</taxon>
        <taxon>Streptophyta</taxon>
        <taxon>Embryophyta</taxon>
        <taxon>Tracheophyta</taxon>
        <taxon>Spermatophyta</taxon>
        <taxon>Magnoliopsida</taxon>
        <taxon>eudicotyledons</taxon>
        <taxon>Gunneridae</taxon>
        <taxon>Pentapetalae</taxon>
        <taxon>asterids</taxon>
        <taxon>campanulids</taxon>
        <taxon>Asterales</taxon>
        <taxon>Asteraceae</taxon>
        <taxon>Asteroideae</taxon>
        <taxon>Heliantheae alliance</taxon>
        <taxon>Tageteae</taxon>
        <taxon>Tagetes</taxon>
    </lineage>
</organism>
<reference evidence="1" key="1">
    <citation type="journal article" date="2023" name="bioRxiv">
        <title>Improved chromosome-level genome assembly for marigold (Tagetes erecta).</title>
        <authorList>
            <person name="Jiang F."/>
            <person name="Yuan L."/>
            <person name="Wang S."/>
            <person name="Wang H."/>
            <person name="Xu D."/>
            <person name="Wang A."/>
            <person name="Fan W."/>
        </authorList>
    </citation>
    <scope>NUCLEOTIDE SEQUENCE</scope>
    <source>
        <strain evidence="1">WSJ</strain>
        <tissue evidence="1">Leaf</tissue>
    </source>
</reference>
<dbReference type="EMBL" id="JAUHHV010000003">
    <property type="protein sequence ID" value="KAK1429980.1"/>
    <property type="molecule type" value="Genomic_DNA"/>
</dbReference>
<dbReference type="Proteomes" id="UP001229421">
    <property type="component" value="Unassembled WGS sequence"/>
</dbReference>
<evidence type="ECO:0000313" key="2">
    <source>
        <dbReference type="Proteomes" id="UP001229421"/>
    </source>
</evidence>
<keyword evidence="2" id="KW-1185">Reference proteome</keyword>
<accession>A0AAD8KUT6</accession>
<proteinExistence type="predicted"/>